<sequence length="29" mass="3174">LESLSESLSSIVALSKVSLKYTVVESLYK</sequence>
<name>X1KMB3_9ZZZZ</name>
<protein>
    <submittedName>
        <fullName evidence="1">Uncharacterized protein</fullName>
    </submittedName>
</protein>
<accession>X1KMB3</accession>
<comment type="caution">
    <text evidence="1">The sequence shown here is derived from an EMBL/GenBank/DDBJ whole genome shotgun (WGS) entry which is preliminary data.</text>
</comment>
<reference evidence="1" key="1">
    <citation type="journal article" date="2014" name="Front. Microbiol.">
        <title>High frequency of phylogenetically diverse reductive dehalogenase-homologous genes in deep subseafloor sedimentary metagenomes.</title>
        <authorList>
            <person name="Kawai M."/>
            <person name="Futagami T."/>
            <person name="Toyoda A."/>
            <person name="Takaki Y."/>
            <person name="Nishi S."/>
            <person name="Hori S."/>
            <person name="Arai W."/>
            <person name="Tsubouchi T."/>
            <person name="Morono Y."/>
            <person name="Uchiyama I."/>
            <person name="Ito T."/>
            <person name="Fujiyama A."/>
            <person name="Inagaki F."/>
            <person name="Takami H."/>
        </authorList>
    </citation>
    <scope>NUCLEOTIDE SEQUENCE</scope>
    <source>
        <strain evidence="1">Expedition CK06-06</strain>
    </source>
</reference>
<feature type="non-terminal residue" evidence="1">
    <location>
        <position position="1"/>
    </location>
</feature>
<evidence type="ECO:0000313" key="1">
    <source>
        <dbReference type="EMBL" id="GAH91274.1"/>
    </source>
</evidence>
<proteinExistence type="predicted"/>
<dbReference type="EMBL" id="BARU01049197">
    <property type="protein sequence ID" value="GAH91274.1"/>
    <property type="molecule type" value="Genomic_DNA"/>
</dbReference>
<gene>
    <name evidence="1" type="ORF">S03H2_72598</name>
</gene>
<dbReference type="AlphaFoldDB" id="X1KMB3"/>
<organism evidence="1">
    <name type="scientific">marine sediment metagenome</name>
    <dbReference type="NCBI Taxonomy" id="412755"/>
    <lineage>
        <taxon>unclassified sequences</taxon>
        <taxon>metagenomes</taxon>
        <taxon>ecological metagenomes</taxon>
    </lineage>
</organism>